<protein>
    <submittedName>
        <fullName evidence="1">Uncharacterized protein</fullName>
    </submittedName>
</protein>
<reference evidence="1 2" key="1">
    <citation type="submission" date="2012-03" db="EMBL/GenBank/DDBJ databases">
        <title>The Genome Sequence of Bartonella birtlesii LL-WM9.</title>
        <authorList>
            <consortium name="The Broad Institute Genome Sequencing Platform"/>
            <consortium name="The Broad Institute Genome Sequencing Center for Infectious Disease"/>
            <person name="Feldgarden M."/>
            <person name="Kirby J."/>
            <person name="Kosoy M."/>
            <person name="Birtles R."/>
            <person name="Probert W.S."/>
            <person name="Chiaraviglio L."/>
            <person name="Young S.K."/>
            <person name="Zeng Q."/>
            <person name="Gargeya S."/>
            <person name="Fitzgerald M."/>
            <person name="Haas B."/>
            <person name="Abouelleil A."/>
            <person name="Alvarado L."/>
            <person name="Arachchi H.M."/>
            <person name="Berlin A."/>
            <person name="Chapman S.B."/>
            <person name="Gearin G."/>
            <person name="Goldberg J."/>
            <person name="Griggs A."/>
            <person name="Gujja S."/>
            <person name="Hansen M."/>
            <person name="Heiman D."/>
            <person name="Howarth C."/>
            <person name="Larimer J."/>
            <person name="Lui A."/>
            <person name="MacDonald P.J.P."/>
            <person name="McCowen C."/>
            <person name="Montmayeur A."/>
            <person name="Murphy C."/>
            <person name="Neiman D."/>
            <person name="Pearson M."/>
            <person name="Priest M."/>
            <person name="Roberts A."/>
            <person name="Saif S."/>
            <person name="Shea T."/>
            <person name="Sisk P."/>
            <person name="Stolte C."/>
            <person name="Sykes S."/>
            <person name="Wortman J."/>
            <person name="Nusbaum C."/>
            <person name="Birren B."/>
        </authorList>
    </citation>
    <scope>NUCLEOTIDE SEQUENCE [LARGE SCALE GENOMIC DNA]</scope>
    <source>
        <strain evidence="1 2">LL-WM9</strain>
    </source>
</reference>
<comment type="caution">
    <text evidence="1">The sequence shown here is derived from an EMBL/GenBank/DDBJ whole genome shotgun (WGS) entry which is preliminary data.</text>
</comment>
<keyword evidence="2" id="KW-1185">Reference proteome</keyword>
<dbReference type="PATRIC" id="fig|1094552.3.peg.670"/>
<name>J0PWA3_9HYPH</name>
<organism evidence="1 2">
    <name type="scientific">Bartonella birtlesii LL-WM9</name>
    <dbReference type="NCBI Taxonomy" id="1094552"/>
    <lineage>
        <taxon>Bacteria</taxon>
        <taxon>Pseudomonadati</taxon>
        <taxon>Pseudomonadota</taxon>
        <taxon>Alphaproteobacteria</taxon>
        <taxon>Hyphomicrobiales</taxon>
        <taxon>Bartonellaceae</taxon>
        <taxon>Bartonella</taxon>
    </lineage>
</organism>
<proteinExistence type="predicted"/>
<sequence>MKQEFALTDATRVFDNRALYRIKTLKDFADIKAGTLGGFIEHEINLSHNGDCLVADNAYVLKPGRFF</sequence>
<dbReference type="AlphaFoldDB" id="J0PWA3"/>
<dbReference type="Proteomes" id="UP000008748">
    <property type="component" value="Unassembled WGS sequence"/>
</dbReference>
<dbReference type="RefSeq" id="WP_006589569.1">
    <property type="nucleotide sequence ID" value="NZ_JH725076.1"/>
</dbReference>
<dbReference type="EMBL" id="AIMC01000010">
    <property type="protein sequence ID" value="EJF76891.1"/>
    <property type="molecule type" value="Genomic_DNA"/>
</dbReference>
<evidence type="ECO:0000313" key="1">
    <source>
        <dbReference type="EMBL" id="EJF76891.1"/>
    </source>
</evidence>
<accession>J0PWA3</accession>
<dbReference type="HOGENOM" id="CLU_063479_5_1_5"/>
<gene>
    <name evidence="1" type="ORF">ME7_00641</name>
</gene>
<evidence type="ECO:0000313" key="2">
    <source>
        <dbReference type="Proteomes" id="UP000008748"/>
    </source>
</evidence>